<dbReference type="STRING" id="1454003.AW10_01424"/>
<accession>A0A011NZL8</accession>
<dbReference type="PATRIC" id="fig|1454003.3.peg.1463"/>
<gene>
    <name evidence="1" type="ORF">AW10_01424</name>
</gene>
<sequence length="45" mass="5223">MARTFLRHIRVASVPELKTRILKGIDEMNATPVVSRWKKFDLKVA</sequence>
<organism evidence="1 2">
    <name type="scientific">Candidatus Accumulibacter appositus</name>
    <dbReference type="NCBI Taxonomy" id="1454003"/>
    <lineage>
        <taxon>Bacteria</taxon>
        <taxon>Pseudomonadati</taxon>
        <taxon>Pseudomonadota</taxon>
        <taxon>Betaproteobacteria</taxon>
        <taxon>Candidatus Accumulibacter</taxon>
    </lineage>
</organism>
<comment type="caution">
    <text evidence="1">The sequence shown here is derived from an EMBL/GenBank/DDBJ whole genome shotgun (WGS) entry which is preliminary data.</text>
</comment>
<proteinExistence type="predicted"/>
<dbReference type="EMBL" id="JEMX01000028">
    <property type="protein sequence ID" value="EXI80811.1"/>
    <property type="molecule type" value="Genomic_DNA"/>
</dbReference>
<evidence type="ECO:0000313" key="2">
    <source>
        <dbReference type="Proteomes" id="UP000021816"/>
    </source>
</evidence>
<evidence type="ECO:0000313" key="1">
    <source>
        <dbReference type="EMBL" id="EXI80811.1"/>
    </source>
</evidence>
<dbReference type="Proteomes" id="UP000021816">
    <property type="component" value="Unassembled WGS sequence"/>
</dbReference>
<dbReference type="AlphaFoldDB" id="A0A011NZL8"/>
<reference evidence="1 2" key="1">
    <citation type="submission" date="2014-02" db="EMBL/GenBank/DDBJ databases">
        <title>Expanding our view of genomic diversity in Candidatus Accumulibacter clades.</title>
        <authorList>
            <person name="Skennerton C.T."/>
            <person name="Barr J.J."/>
            <person name="Slater F.R."/>
            <person name="Bond P.L."/>
            <person name="Tyson G.W."/>
        </authorList>
    </citation>
    <scope>NUCLEOTIDE SEQUENCE [LARGE SCALE GENOMIC DNA]</scope>
    <source>
        <strain evidence="2">BA-92</strain>
    </source>
</reference>
<protein>
    <submittedName>
        <fullName evidence="1">Uncharacterized protein</fullName>
    </submittedName>
</protein>
<name>A0A011NZL8_9PROT</name>